<name>A0ABS2U9C8_9LEPT</name>
<reference evidence="1 2" key="1">
    <citation type="submission" date="2021-02" db="EMBL/GenBank/DDBJ databases">
        <title>Leptospira ainlahdjerensis sp. nov., Leptospira ainazelensis sp. nov., Leptospira abararensis sp. nov. and Leptospira chreensis sp. nov., four new species isolated from water sources in Algeria.</title>
        <authorList>
            <person name="Amara Korba A."/>
            <person name="Kainiu M."/>
            <person name="Vincent A.T."/>
            <person name="Mariet J.-F."/>
            <person name="Veyrier F.J."/>
            <person name="Goarant C."/>
            <person name="Picardeau M."/>
        </authorList>
    </citation>
    <scope>NUCLEOTIDE SEQUENCE [LARGE SCALE GENOMIC DNA]</scope>
    <source>
        <strain evidence="1 2">201903070</strain>
    </source>
</reference>
<sequence>MKGLKIEKGDVVRINGKPVVIQDLECYSQRIKHSIRLSLSESVYEPFTGIDWQTVFSSKIPRERILIEIKKIIQKDSETVSVNNIELLENDSNKRIMNIRFIATTIYGIIAEEL</sequence>
<protein>
    <submittedName>
        <fullName evidence="1">DUF2634 domain-containing protein</fullName>
    </submittedName>
</protein>
<accession>A0ABS2U9C8</accession>
<dbReference type="Proteomes" id="UP000724686">
    <property type="component" value="Unassembled WGS sequence"/>
</dbReference>
<dbReference type="InterPro" id="IPR020288">
    <property type="entry name" value="Sheath_initiator"/>
</dbReference>
<comment type="caution">
    <text evidence="1">The sequence shown here is derived from an EMBL/GenBank/DDBJ whole genome shotgun (WGS) entry which is preliminary data.</text>
</comment>
<keyword evidence="2" id="KW-1185">Reference proteome</keyword>
<evidence type="ECO:0000313" key="2">
    <source>
        <dbReference type="Proteomes" id="UP000724686"/>
    </source>
</evidence>
<dbReference type="EMBL" id="JAFFPU010000029">
    <property type="protein sequence ID" value="MBM9576961.1"/>
    <property type="molecule type" value="Genomic_DNA"/>
</dbReference>
<dbReference type="RefSeq" id="WP_205279109.1">
    <property type="nucleotide sequence ID" value="NZ_JAFFPU010000029.1"/>
</dbReference>
<evidence type="ECO:0000313" key="1">
    <source>
        <dbReference type="EMBL" id="MBM9576961.1"/>
    </source>
</evidence>
<dbReference type="Pfam" id="PF10934">
    <property type="entry name" value="Sheath_initiator"/>
    <property type="match status" value="1"/>
</dbReference>
<organism evidence="1 2">
    <name type="scientific">Leptospira ainlahdjerensis</name>
    <dbReference type="NCBI Taxonomy" id="2810033"/>
    <lineage>
        <taxon>Bacteria</taxon>
        <taxon>Pseudomonadati</taxon>
        <taxon>Spirochaetota</taxon>
        <taxon>Spirochaetia</taxon>
        <taxon>Leptospirales</taxon>
        <taxon>Leptospiraceae</taxon>
        <taxon>Leptospira</taxon>
    </lineage>
</organism>
<gene>
    <name evidence="1" type="ORF">JWG45_07320</name>
</gene>
<proteinExistence type="predicted"/>